<dbReference type="PROSITE" id="PS51257">
    <property type="entry name" value="PROKAR_LIPOPROTEIN"/>
    <property type="match status" value="1"/>
</dbReference>
<evidence type="ECO:0000313" key="2">
    <source>
        <dbReference type="Proteomes" id="UP000061809"/>
    </source>
</evidence>
<dbReference type="InterPro" id="IPR038765">
    <property type="entry name" value="Papain-like_cys_pep_sf"/>
</dbReference>
<dbReference type="Gene3D" id="2.60.120.260">
    <property type="entry name" value="Galactose-binding domain-like"/>
    <property type="match status" value="2"/>
</dbReference>
<dbReference type="SUPFAM" id="SSF54001">
    <property type="entry name" value="Cysteine proteinases"/>
    <property type="match status" value="1"/>
</dbReference>
<accession>A0A0P0GDJ1</accession>
<dbReference type="KEGG" id="bcel:BcellWH2_01721"/>
<proteinExistence type="predicted"/>
<gene>
    <name evidence="1" type="ORF">BcellWH2_01721</name>
</gene>
<evidence type="ECO:0008006" key="3">
    <source>
        <dbReference type="Google" id="ProtNLM"/>
    </source>
</evidence>
<dbReference type="RefSeq" id="WP_033160588.1">
    <property type="nucleotide sequence ID" value="NZ_CP012801.1"/>
</dbReference>
<name>A0A0P0GDJ1_9BACE</name>
<dbReference type="PANTHER" id="PTHR35532">
    <property type="entry name" value="SIMILAR TO POLYHYDROXYALKANOATE DEPOLYMERASE"/>
    <property type="match status" value="1"/>
</dbReference>
<protein>
    <recommendedName>
        <fullName evidence="3">Discoidin domain-containing protein</fullName>
    </recommendedName>
</protein>
<evidence type="ECO:0000313" key="1">
    <source>
        <dbReference type="EMBL" id="ALJ58974.1"/>
    </source>
</evidence>
<sequence>MNRVRMTIIWSLSIVFFVSCESAGDKRLDFALEQAGKNRIELEKVLNYYQNDSLKLEAARFLIRNMPGHGGYEDDRLDSVKAVMKAAVELNIGGYLPDSEWKRKWIGFNYRTLPKRPDIEYMSADYLIENIEQSFKVWEECPWAKNYSFDDFCEWVLPYRIGDEPLDNWRKMYYDRYKPLLDSLYTGNDMVEAVNVLARHFKRTNLFVLTTEYRMPHLGARFLSEYLVGTCREITDHAVYVFRALGFPVNIDKYWYSPSNQHDHMWNVLKDSDGGFIPFWYMDSSDFVVKRGSTDGRKKGKVYRNTFEAHDSKTASLFGPFYQDVTAEYFGENEFKVKVDDNIEGNSILLGMFSPSGYVTVDAVPLRRGKARVNNIEPGVIFQPLTSENGTRSPAGCPFMVVDGNVRYFEPDMSKAVTAHIRRKYPLRQYLYGYMATMTGAEIEVSNDRYFRTSELLCCLTDTPRTNLNYYYPKISRPYRYVRFTPPPPAYPTADCRAEIAELAFFDSVDSEEHLPSKAIYGGGPVDENPAHDIDKACDDDWLTFYYSSGPQDSIVFDLQRARVIKKILFVPRNDDNFITPGNVYELFYQSGVKGWISLGVQTATTNELIYRNIPEGALLWLRNLTRGKEEQVFYVENDRQRFVGYE</sequence>
<dbReference type="PATRIC" id="fig|246787.4.peg.1771"/>
<dbReference type="AlphaFoldDB" id="A0A0P0GDJ1"/>
<reference evidence="1 2" key="1">
    <citation type="journal article" date="2015" name="Science">
        <title>Genetic determinants of in vivo fitness and diet responsiveness in multiple human gut Bacteroides.</title>
        <authorList>
            <person name="Wu M."/>
            <person name="McNulty N.P."/>
            <person name="Rodionov D.A."/>
            <person name="Khoroshkin M.S."/>
            <person name="Griffin N.W."/>
            <person name="Cheng J."/>
            <person name="Latreille P."/>
            <person name="Kerstetter R.A."/>
            <person name="Terrapon N."/>
            <person name="Henrissat B."/>
            <person name="Osterman A.L."/>
            <person name="Gordon J.I."/>
        </authorList>
    </citation>
    <scope>NUCLEOTIDE SEQUENCE [LARGE SCALE GENOMIC DNA]</scope>
    <source>
        <strain evidence="1 2">WH2</strain>
    </source>
</reference>
<dbReference type="PANTHER" id="PTHR35532:SF5">
    <property type="entry name" value="CARBOHYDRATE-BINDING DOMAIN-CONTAINING PROTEIN"/>
    <property type="match status" value="1"/>
</dbReference>
<dbReference type="Proteomes" id="UP000061809">
    <property type="component" value="Chromosome"/>
</dbReference>
<dbReference type="EMBL" id="CP012801">
    <property type="protein sequence ID" value="ALJ58974.1"/>
    <property type="molecule type" value="Genomic_DNA"/>
</dbReference>
<organism evidence="1 2">
    <name type="scientific">Bacteroides cellulosilyticus</name>
    <dbReference type="NCBI Taxonomy" id="246787"/>
    <lineage>
        <taxon>Bacteria</taxon>
        <taxon>Pseudomonadati</taxon>
        <taxon>Bacteroidota</taxon>
        <taxon>Bacteroidia</taxon>
        <taxon>Bacteroidales</taxon>
        <taxon>Bacteroidaceae</taxon>
        <taxon>Bacteroides</taxon>
    </lineage>
</organism>